<protein>
    <recommendedName>
        <fullName evidence="10">dITP/XTP pyrophosphatase</fullName>
        <ecNumber evidence="10">3.6.1.66</ecNumber>
    </recommendedName>
    <alternativeName>
        <fullName evidence="10">Non-canonical purine NTP pyrophosphatase</fullName>
    </alternativeName>
    <alternativeName>
        <fullName evidence="10">Non-standard purine NTP pyrophosphatase</fullName>
    </alternativeName>
    <alternativeName>
        <fullName evidence="10">Nucleoside-triphosphate diphosphatase</fullName>
    </alternativeName>
    <alternativeName>
        <fullName evidence="10">Nucleoside-triphosphate pyrophosphatase</fullName>
        <shortName evidence="10">NTPase</shortName>
    </alternativeName>
</protein>
<dbReference type="Pfam" id="PF01725">
    <property type="entry name" value="Ham1p_like"/>
    <property type="match status" value="1"/>
</dbReference>
<dbReference type="NCBIfam" id="TIGR00042">
    <property type="entry name" value="RdgB/HAM1 family non-canonical purine NTP pyrophosphatase"/>
    <property type="match status" value="1"/>
</dbReference>
<comment type="catalytic activity">
    <reaction evidence="8 10">
        <text>dITP + H2O = dIMP + diphosphate + H(+)</text>
        <dbReference type="Rhea" id="RHEA:28342"/>
        <dbReference type="ChEBI" id="CHEBI:15377"/>
        <dbReference type="ChEBI" id="CHEBI:15378"/>
        <dbReference type="ChEBI" id="CHEBI:33019"/>
        <dbReference type="ChEBI" id="CHEBI:61194"/>
        <dbReference type="ChEBI" id="CHEBI:61382"/>
        <dbReference type="EC" id="3.6.1.66"/>
    </reaction>
</comment>
<organism evidence="12 13">
    <name type="scientific">Campylobacter helveticus</name>
    <dbReference type="NCBI Taxonomy" id="28898"/>
    <lineage>
        <taxon>Bacteria</taxon>
        <taxon>Pseudomonadati</taxon>
        <taxon>Campylobacterota</taxon>
        <taxon>Epsilonproteobacteria</taxon>
        <taxon>Campylobacterales</taxon>
        <taxon>Campylobacteraceae</taxon>
        <taxon>Campylobacter</taxon>
    </lineage>
</organism>
<dbReference type="PANTHER" id="PTHR11067">
    <property type="entry name" value="INOSINE TRIPHOSPHATE PYROPHOSPHATASE/HAM1 PROTEIN"/>
    <property type="match status" value="1"/>
</dbReference>
<feature type="binding site" evidence="10">
    <location>
        <begin position="154"/>
        <end position="157"/>
    </location>
    <ligand>
        <name>substrate</name>
    </ligand>
</feature>
<dbReference type="CDD" id="cd00515">
    <property type="entry name" value="HAM1"/>
    <property type="match status" value="1"/>
</dbReference>
<reference evidence="12 13" key="1">
    <citation type="submission" date="2019-05" db="EMBL/GenBank/DDBJ databases">
        <title>Draft genomes of eight strains of Campylobacter helveticus isolated from cats and a dog in New Zealand.</title>
        <authorList>
            <person name="Bojanic K."/>
            <person name="Midwinter A.C."/>
            <person name="Biggs P.J."/>
            <person name="Acke E."/>
            <person name="Cornelius A.J."/>
            <person name="Marshall J.C."/>
        </authorList>
    </citation>
    <scope>NUCLEOTIDE SEQUENCE [LARGE SCALE GENOMIC DNA]</scope>
    <source>
        <strain evidence="12 13">ACP123b</strain>
    </source>
</reference>
<evidence type="ECO:0000256" key="6">
    <source>
        <dbReference type="ARBA" id="ARBA00022842"/>
    </source>
</evidence>
<gene>
    <name evidence="12" type="primary">rdgB</name>
    <name evidence="12" type="ORF">FDW42_02740</name>
</gene>
<evidence type="ECO:0000256" key="4">
    <source>
        <dbReference type="ARBA" id="ARBA00022741"/>
    </source>
</evidence>
<feature type="binding site" evidence="10">
    <location>
        <position position="38"/>
    </location>
    <ligand>
        <name>Mg(2+)</name>
        <dbReference type="ChEBI" id="CHEBI:18420"/>
    </ligand>
</feature>
<comment type="caution">
    <text evidence="12">The sequence shown here is derived from an EMBL/GenBank/DDBJ whole genome shotgun (WGS) entry which is preliminary data.</text>
</comment>
<evidence type="ECO:0000313" key="13">
    <source>
        <dbReference type="Proteomes" id="UP000306813"/>
    </source>
</evidence>
<sequence length="202" mass="22655">MKIILASSNSHKLKEFKVLLNDYEIYSSNDFIAPFEIEENGKSFKENAKIKSLAVFKALKNEVQENYIVLSDDSGICVDALGGAPGIYSARYSLEANDKNNRLKLISELEKLKLNESFAHYVCALSLGTKFGTFSVNAKMYGKIITKEKGENGFGYDSLFIPANYDKTLAELSDEEKNAISHRFKALKLAKILLKTLQKAYQ</sequence>
<proteinExistence type="inferred from homology"/>
<dbReference type="GO" id="GO:0017111">
    <property type="term" value="F:ribonucleoside triphosphate phosphatase activity"/>
    <property type="evidence" value="ECO:0007669"/>
    <property type="project" value="InterPro"/>
</dbReference>
<keyword evidence="7 10" id="KW-0546">Nucleotide metabolism</keyword>
<dbReference type="InterPro" id="IPR029001">
    <property type="entry name" value="ITPase-like_fam"/>
</dbReference>
<feature type="binding site" evidence="10">
    <location>
        <begin position="182"/>
        <end position="183"/>
    </location>
    <ligand>
        <name>substrate</name>
    </ligand>
</feature>
<dbReference type="GO" id="GO:0009146">
    <property type="term" value="P:purine nucleoside triphosphate catabolic process"/>
    <property type="evidence" value="ECO:0007669"/>
    <property type="project" value="UniProtKB-UniRule"/>
</dbReference>
<feature type="active site" description="Proton acceptor" evidence="10">
    <location>
        <position position="73"/>
    </location>
</feature>
<keyword evidence="6 10" id="KW-0460">Magnesium</keyword>
<dbReference type="Proteomes" id="UP000306813">
    <property type="component" value="Unassembled WGS sequence"/>
</dbReference>
<dbReference type="GO" id="GO:0000166">
    <property type="term" value="F:nucleotide binding"/>
    <property type="evidence" value="ECO:0007669"/>
    <property type="project" value="UniProtKB-KW"/>
</dbReference>
<dbReference type="GO" id="GO:0046872">
    <property type="term" value="F:metal ion binding"/>
    <property type="evidence" value="ECO:0007669"/>
    <property type="project" value="UniProtKB-KW"/>
</dbReference>
<dbReference type="SUPFAM" id="SSF52972">
    <property type="entry name" value="ITPase-like"/>
    <property type="match status" value="1"/>
</dbReference>
<dbReference type="Gene3D" id="3.90.950.10">
    <property type="match status" value="1"/>
</dbReference>
<dbReference type="InterPro" id="IPR002637">
    <property type="entry name" value="RdgB/HAM1"/>
</dbReference>
<comment type="cofactor">
    <cofactor evidence="10">
        <name>Mg(2+)</name>
        <dbReference type="ChEBI" id="CHEBI:18420"/>
    </cofactor>
    <text evidence="10">Binds 1 Mg(2+) ion per subunit.</text>
</comment>
<dbReference type="PANTHER" id="PTHR11067:SF9">
    <property type="entry name" value="INOSINE TRIPHOSPHATE PYROPHOSPHATASE"/>
    <property type="match status" value="1"/>
</dbReference>
<keyword evidence="5 10" id="KW-0378">Hydrolase</keyword>
<dbReference type="GO" id="GO:0009117">
    <property type="term" value="P:nucleotide metabolic process"/>
    <property type="evidence" value="ECO:0007669"/>
    <property type="project" value="UniProtKB-KW"/>
</dbReference>
<evidence type="ECO:0000256" key="5">
    <source>
        <dbReference type="ARBA" id="ARBA00022801"/>
    </source>
</evidence>
<dbReference type="GO" id="GO:0036222">
    <property type="term" value="F:XTP diphosphatase activity"/>
    <property type="evidence" value="ECO:0007669"/>
    <property type="project" value="UniProtKB-UniRule"/>
</dbReference>
<dbReference type="EMBL" id="VDBS01000025">
    <property type="protein sequence ID" value="TNB58232.1"/>
    <property type="molecule type" value="Genomic_DNA"/>
</dbReference>
<comment type="catalytic activity">
    <reaction evidence="9 10">
        <text>XTP + H2O = XMP + diphosphate + H(+)</text>
        <dbReference type="Rhea" id="RHEA:28610"/>
        <dbReference type="ChEBI" id="CHEBI:15377"/>
        <dbReference type="ChEBI" id="CHEBI:15378"/>
        <dbReference type="ChEBI" id="CHEBI:33019"/>
        <dbReference type="ChEBI" id="CHEBI:57464"/>
        <dbReference type="ChEBI" id="CHEBI:61314"/>
        <dbReference type="EC" id="3.6.1.66"/>
    </reaction>
</comment>
<dbReference type="GeneID" id="52036295"/>
<comment type="catalytic activity">
    <reaction evidence="10">
        <text>ITP + H2O = IMP + diphosphate + H(+)</text>
        <dbReference type="Rhea" id="RHEA:29399"/>
        <dbReference type="ChEBI" id="CHEBI:15377"/>
        <dbReference type="ChEBI" id="CHEBI:15378"/>
        <dbReference type="ChEBI" id="CHEBI:33019"/>
        <dbReference type="ChEBI" id="CHEBI:58053"/>
        <dbReference type="ChEBI" id="CHEBI:61402"/>
        <dbReference type="EC" id="3.6.1.66"/>
    </reaction>
</comment>
<dbReference type="GO" id="GO:0005829">
    <property type="term" value="C:cytosol"/>
    <property type="evidence" value="ECO:0007669"/>
    <property type="project" value="TreeGrafter"/>
</dbReference>
<feature type="binding site" evidence="10">
    <location>
        <position position="177"/>
    </location>
    <ligand>
        <name>substrate</name>
    </ligand>
</feature>
<keyword evidence="4 10" id="KW-0547">Nucleotide-binding</keyword>
<evidence type="ECO:0000256" key="10">
    <source>
        <dbReference type="HAMAP-Rule" id="MF_01405"/>
    </source>
</evidence>
<comment type="subunit">
    <text evidence="2 10">Homodimer.</text>
</comment>
<dbReference type="HAMAP" id="MF_01405">
    <property type="entry name" value="Non_canon_purine_NTPase"/>
    <property type="match status" value="1"/>
</dbReference>
<dbReference type="GO" id="GO:0036220">
    <property type="term" value="F:ITP diphosphatase activity"/>
    <property type="evidence" value="ECO:0007669"/>
    <property type="project" value="UniProtKB-UniRule"/>
</dbReference>
<feature type="binding site" evidence="10">
    <location>
        <position position="74"/>
    </location>
    <ligand>
        <name>substrate</name>
    </ligand>
</feature>
<dbReference type="InterPro" id="IPR020922">
    <property type="entry name" value="dITP/XTP_pyrophosphatase"/>
</dbReference>
<evidence type="ECO:0000256" key="3">
    <source>
        <dbReference type="ARBA" id="ARBA00022723"/>
    </source>
</evidence>
<keyword evidence="3 10" id="KW-0479">Metal-binding</keyword>
<name>A0AAX2ULU3_9BACT</name>
<evidence type="ECO:0000256" key="11">
    <source>
        <dbReference type="RuleBase" id="RU003781"/>
    </source>
</evidence>
<evidence type="ECO:0000256" key="7">
    <source>
        <dbReference type="ARBA" id="ARBA00023080"/>
    </source>
</evidence>
<evidence type="ECO:0000256" key="9">
    <source>
        <dbReference type="ARBA" id="ARBA00052017"/>
    </source>
</evidence>
<evidence type="ECO:0000256" key="1">
    <source>
        <dbReference type="ARBA" id="ARBA00008023"/>
    </source>
</evidence>
<dbReference type="FunFam" id="3.90.950.10:FF:000001">
    <property type="entry name" value="dITP/XTP pyrophosphatase"/>
    <property type="match status" value="1"/>
</dbReference>
<comment type="function">
    <text evidence="10">Pyrophosphatase that catalyzes the hydrolysis of nucleoside triphosphates to their monophosphate derivatives, with a high preference for the non-canonical purine nucleotides XTP (xanthosine triphosphate), dITP (deoxyinosine triphosphate) and ITP. Seems to function as a house-cleaning enzyme that removes non-canonical purine nucleotides from the nucleotide pool, thus preventing their incorporation into DNA/RNA and avoiding chromosomal lesions.</text>
</comment>
<evidence type="ECO:0000256" key="2">
    <source>
        <dbReference type="ARBA" id="ARBA00011738"/>
    </source>
</evidence>
<comment type="similarity">
    <text evidence="1 10 11">Belongs to the HAM1 NTPase family.</text>
</comment>
<dbReference type="AlphaFoldDB" id="A0AAX2ULU3"/>
<evidence type="ECO:0000313" key="12">
    <source>
        <dbReference type="EMBL" id="TNB58232.1"/>
    </source>
</evidence>
<feature type="binding site" evidence="10">
    <location>
        <position position="73"/>
    </location>
    <ligand>
        <name>Mg(2+)</name>
        <dbReference type="ChEBI" id="CHEBI:18420"/>
    </ligand>
</feature>
<dbReference type="GO" id="GO:0035870">
    <property type="term" value="F:dITP diphosphatase activity"/>
    <property type="evidence" value="ECO:0007669"/>
    <property type="project" value="UniProtKB-UniRule"/>
</dbReference>
<dbReference type="EC" id="3.6.1.66" evidence="10"/>
<accession>A0AAX2ULU3</accession>
<feature type="binding site" evidence="10">
    <location>
        <begin position="7"/>
        <end position="12"/>
    </location>
    <ligand>
        <name>substrate</name>
    </ligand>
</feature>
<dbReference type="KEGG" id="chv:CHELV3228_0371"/>
<evidence type="ECO:0000256" key="8">
    <source>
        <dbReference type="ARBA" id="ARBA00051875"/>
    </source>
</evidence>
<dbReference type="RefSeq" id="WP_082199278.1">
    <property type="nucleotide sequence ID" value="NZ_CP020478.1"/>
</dbReference>